<feature type="transmembrane region" description="Helical" evidence="2">
    <location>
        <begin position="112"/>
        <end position="137"/>
    </location>
</feature>
<feature type="compositionally biased region" description="Low complexity" evidence="1">
    <location>
        <begin position="30"/>
        <end position="48"/>
    </location>
</feature>
<sequence length="595" mass="67764">MKPTRESYFSHQRRQSSNNTLHGTTGNIYSNGPYPSSPSTSSFASSPSTPSVSSSSSLKSHKLRGIHINISSDPFQHRIPPYLQRLWQESRWKQYALKIRLLGRRYYAGARLWQMVGLVVVSLTCICVILLFHVGFFSGKKYQDWERHGHRHLGDRREAEDGGEYMDELDLLDNVYPDAGKGLTALIVVLPPPSDDDSMPTFLSTLGSLCEYDIFGQVLIWNNHYPQVNLTIDQLNRPDNQALHRCPSNKLTIHNSSTDLKSTARYMACTMAKTPYCYFYDPLPLTSKRDAITTMKKSSSHIRSVYANFLRSPTLIHGETINRSHYTATQWTWCFWYDSSSPDQQPPIHLHTCYTPPGTGIFVTKDMATTFIHQMELDPVDPAFADMYFTLWMNQGTPYLVQGTSSPSPTAAITLTDDEMGHLQHGLHTLYNSLKHRNGIFIEQQQQQYQSHLHGGIQGDLEEEKKGKRHARAACHDDRCLFLTNVASLPTLDLIMYEPLMSTVQDSIRLHTDYYSDQGGAGLLARYTYGNAVDGYDDSAWISPDWYRFLRLAALHDLDYRFTVYDFSFSAKVKRDKHGQFLDVGRDDGLAFVED</sequence>
<protein>
    <submittedName>
        <fullName evidence="3">Uncharacterized protein</fullName>
    </submittedName>
</protein>
<accession>A0A163JJU0</accession>
<reference evidence="3" key="1">
    <citation type="submission" date="2016-04" db="EMBL/GenBank/DDBJ databases">
        <authorList>
            <person name="Evans L.H."/>
            <person name="Alamgir A."/>
            <person name="Owens N."/>
            <person name="Weber N.D."/>
            <person name="Virtaneva K."/>
            <person name="Barbian K."/>
            <person name="Babar A."/>
            <person name="Rosenke K."/>
        </authorList>
    </citation>
    <scope>NUCLEOTIDE SEQUENCE [LARGE SCALE GENOMIC DNA]</scope>
    <source>
        <strain evidence="3">CBS 101.48</strain>
    </source>
</reference>
<gene>
    <name evidence="3" type="primary">ABSGL_05476.1 scaffold 7169</name>
</gene>
<dbReference type="InParanoid" id="A0A163JJU0"/>
<keyword evidence="4" id="KW-1185">Reference proteome</keyword>
<dbReference type="OrthoDB" id="1684102at2759"/>
<keyword evidence="2" id="KW-0472">Membrane</keyword>
<keyword evidence="2" id="KW-1133">Transmembrane helix</keyword>
<dbReference type="Proteomes" id="UP000078561">
    <property type="component" value="Unassembled WGS sequence"/>
</dbReference>
<dbReference type="EMBL" id="LT553030">
    <property type="protein sequence ID" value="SAL99822.1"/>
    <property type="molecule type" value="Genomic_DNA"/>
</dbReference>
<organism evidence="3">
    <name type="scientific">Absidia glauca</name>
    <name type="common">Pin mould</name>
    <dbReference type="NCBI Taxonomy" id="4829"/>
    <lineage>
        <taxon>Eukaryota</taxon>
        <taxon>Fungi</taxon>
        <taxon>Fungi incertae sedis</taxon>
        <taxon>Mucoromycota</taxon>
        <taxon>Mucoromycotina</taxon>
        <taxon>Mucoromycetes</taxon>
        <taxon>Mucorales</taxon>
        <taxon>Cunninghamellaceae</taxon>
        <taxon>Absidia</taxon>
    </lineage>
</organism>
<evidence type="ECO:0000256" key="2">
    <source>
        <dbReference type="SAM" id="Phobius"/>
    </source>
</evidence>
<evidence type="ECO:0000313" key="4">
    <source>
        <dbReference type="Proteomes" id="UP000078561"/>
    </source>
</evidence>
<dbReference type="OMA" id="DPFQHRI"/>
<keyword evidence="2" id="KW-0812">Transmembrane</keyword>
<evidence type="ECO:0000313" key="3">
    <source>
        <dbReference type="EMBL" id="SAL99822.1"/>
    </source>
</evidence>
<dbReference type="AlphaFoldDB" id="A0A163JJU0"/>
<feature type="region of interest" description="Disordered" evidence="1">
    <location>
        <begin position="1"/>
        <end position="48"/>
    </location>
</feature>
<name>A0A163JJU0_ABSGL</name>
<proteinExistence type="predicted"/>
<evidence type="ECO:0000256" key="1">
    <source>
        <dbReference type="SAM" id="MobiDB-lite"/>
    </source>
</evidence>
<feature type="compositionally biased region" description="Polar residues" evidence="1">
    <location>
        <begin position="7"/>
        <end position="29"/>
    </location>
</feature>